<sequence>MSASGRDPAKRKVKQLEPQSLLDFDLAEGESSDDSDFRIEDHPEESDDYSINTDDDDKKDENSGSSEELSELDNEFKSSNKLGEDMSVAELLAQAEKKEFKFPGNLADVLICAGCLGSRSDDFNEIVECDGCGVTVHEGCYGVSDVTSESSTTSSASTEPWFCEACKAGVTNPSCELCPNKGGIFKETEVGAWVHLVCALYVPGVAFSEVERLSGVTLFEMAYSRWGARSCALCEDAALARTGVCVGCDAGLCKTFFHVTCGQREGLLAEAHSEEAEQADPFYAHCRLHSDRELVRKRRRNWLALQLRTRRRKLELQNNLSTEEKLRIQRKLEKYRRKYLAQKENRNPPWVPTQKMARMIYSSASAMRRFRRKAACMGVDMHALEFQDAQMSALKDVSRRWHVPPAFSVEFVGYYLERNTRVASLRAALERLSVENEQLLATDDKLRADYDEASKENTEVLADMTMAKQALQKLYDAVIALCPNKASPDVLVDRPLVAPVIQRSTPKVTPQQLQKRFVYISTL</sequence>
<feature type="coiled-coil region" evidence="5">
    <location>
        <begin position="318"/>
        <end position="345"/>
    </location>
</feature>
<evidence type="ECO:0000259" key="8">
    <source>
        <dbReference type="PROSITE" id="PS51805"/>
    </source>
</evidence>
<dbReference type="GO" id="GO:0006357">
    <property type="term" value="P:regulation of transcription by RNA polymerase II"/>
    <property type="evidence" value="ECO:0007669"/>
    <property type="project" value="TreeGrafter"/>
</dbReference>
<dbReference type="Gene3D" id="3.30.40.10">
    <property type="entry name" value="Zinc/RING finger domain, C3HC4 (zinc finger)"/>
    <property type="match status" value="2"/>
</dbReference>
<feature type="coiled-coil region" evidence="5">
    <location>
        <begin position="422"/>
        <end position="456"/>
    </location>
</feature>
<dbReference type="CDD" id="cd15561">
    <property type="entry name" value="PHD1_PHF14"/>
    <property type="match status" value="1"/>
</dbReference>
<dbReference type="InterPro" id="IPR011011">
    <property type="entry name" value="Znf_FYVE_PHD"/>
</dbReference>
<keyword evidence="3" id="KW-0862">Zinc</keyword>
<dbReference type="PROSITE" id="PS50016">
    <property type="entry name" value="ZF_PHD_2"/>
    <property type="match status" value="1"/>
</dbReference>
<evidence type="ECO:0000256" key="5">
    <source>
        <dbReference type="SAM" id="Coils"/>
    </source>
</evidence>
<dbReference type="InterPro" id="IPR001965">
    <property type="entry name" value="Znf_PHD"/>
</dbReference>
<dbReference type="EMBL" id="BGZK01001301">
    <property type="protein sequence ID" value="GBP76721.1"/>
    <property type="molecule type" value="Genomic_DNA"/>
</dbReference>
<gene>
    <name evidence="9" type="primary">Phf14</name>
    <name evidence="9" type="ORF">EVAR_11828_1</name>
</gene>
<evidence type="ECO:0000313" key="10">
    <source>
        <dbReference type="Proteomes" id="UP000299102"/>
    </source>
</evidence>
<comment type="caution">
    <text evidence="9">The sequence shown here is derived from an EMBL/GenBank/DDBJ whole genome shotgun (WGS) entry which is preliminary data.</text>
</comment>
<dbReference type="SUPFAM" id="SSF57903">
    <property type="entry name" value="FYVE/PHD zinc finger"/>
    <property type="match status" value="1"/>
</dbReference>
<name>A0A4C1YK15_EUMVA</name>
<evidence type="ECO:0000256" key="2">
    <source>
        <dbReference type="ARBA" id="ARBA00022771"/>
    </source>
</evidence>
<dbReference type="InterPro" id="IPR019787">
    <property type="entry name" value="Znf_PHD-finger"/>
</dbReference>
<proteinExistence type="predicted"/>
<dbReference type="GO" id="GO:0008270">
    <property type="term" value="F:zinc ion binding"/>
    <property type="evidence" value="ECO:0007669"/>
    <property type="project" value="UniProtKB-KW"/>
</dbReference>
<feature type="domain" description="PHD-type" evidence="8">
    <location>
        <begin position="172"/>
        <end position="290"/>
    </location>
</feature>
<feature type="domain" description="PHD-type" evidence="7">
    <location>
        <begin position="109"/>
        <end position="169"/>
    </location>
</feature>
<evidence type="ECO:0000256" key="4">
    <source>
        <dbReference type="PROSITE-ProRule" id="PRU00146"/>
    </source>
</evidence>
<dbReference type="PROSITE" id="PS51805">
    <property type="entry name" value="EPHD"/>
    <property type="match status" value="1"/>
</dbReference>
<dbReference type="PANTHER" id="PTHR13793">
    <property type="entry name" value="PHD FINGER PROTEINS"/>
    <property type="match status" value="1"/>
</dbReference>
<accession>A0A4C1YK15</accession>
<dbReference type="InterPro" id="IPR050701">
    <property type="entry name" value="Histone_Mod_Regulator"/>
</dbReference>
<dbReference type="CDD" id="cd15674">
    <property type="entry name" value="ePHD_PHF14"/>
    <property type="match status" value="1"/>
</dbReference>
<protein>
    <submittedName>
        <fullName evidence="9">PHD finger protein 14</fullName>
    </submittedName>
</protein>
<feature type="compositionally biased region" description="Acidic residues" evidence="6">
    <location>
        <begin position="42"/>
        <end position="58"/>
    </location>
</feature>
<keyword evidence="5" id="KW-0175">Coiled coil</keyword>
<organism evidence="9 10">
    <name type="scientific">Eumeta variegata</name>
    <name type="common">Bagworm moth</name>
    <name type="synonym">Eumeta japonica</name>
    <dbReference type="NCBI Taxonomy" id="151549"/>
    <lineage>
        <taxon>Eukaryota</taxon>
        <taxon>Metazoa</taxon>
        <taxon>Ecdysozoa</taxon>
        <taxon>Arthropoda</taxon>
        <taxon>Hexapoda</taxon>
        <taxon>Insecta</taxon>
        <taxon>Pterygota</taxon>
        <taxon>Neoptera</taxon>
        <taxon>Endopterygota</taxon>
        <taxon>Lepidoptera</taxon>
        <taxon>Glossata</taxon>
        <taxon>Ditrysia</taxon>
        <taxon>Tineoidea</taxon>
        <taxon>Psychidae</taxon>
        <taxon>Oiketicinae</taxon>
        <taxon>Eumeta</taxon>
    </lineage>
</organism>
<keyword evidence="1" id="KW-0479">Metal-binding</keyword>
<keyword evidence="2 4" id="KW-0863">Zinc-finger</keyword>
<reference evidence="9 10" key="1">
    <citation type="journal article" date="2019" name="Commun. Biol.">
        <title>The bagworm genome reveals a unique fibroin gene that provides high tensile strength.</title>
        <authorList>
            <person name="Kono N."/>
            <person name="Nakamura H."/>
            <person name="Ohtoshi R."/>
            <person name="Tomita M."/>
            <person name="Numata K."/>
            <person name="Arakawa K."/>
        </authorList>
    </citation>
    <scope>NUCLEOTIDE SEQUENCE [LARGE SCALE GENOMIC DNA]</scope>
</reference>
<feature type="compositionally biased region" description="Acidic residues" evidence="6">
    <location>
        <begin position="25"/>
        <end position="34"/>
    </location>
</feature>
<evidence type="ECO:0000313" key="9">
    <source>
        <dbReference type="EMBL" id="GBP76721.1"/>
    </source>
</evidence>
<dbReference type="SMART" id="SM00249">
    <property type="entry name" value="PHD"/>
    <property type="match status" value="2"/>
</dbReference>
<evidence type="ECO:0000256" key="6">
    <source>
        <dbReference type="SAM" id="MobiDB-lite"/>
    </source>
</evidence>
<dbReference type="AlphaFoldDB" id="A0A4C1YK15"/>
<dbReference type="PANTHER" id="PTHR13793:SF150">
    <property type="entry name" value="PHD FINGER PROTEIN 14"/>
    <property type="match status" value="1"/>
</dbReference>
<dbReference type="OrthoDB" id="336088at2759"/>
<keyword evidence="10" id="KW-1185">Reference proteome</keyword>
<dbReference type="Pfam" id="PF13832">
    <property type="entry name" value="zf-HC5HC2H_2"/>
    <property type="match status" value="1"/>
</dbReference>
<dbReference type="PROSITE" id="PS01359">
    <property type="entry name" value="ZF_PHD_1"/>
    <property type="match status" value="1"/>
</dbReference>
<evidence type="ECO:0000256" key="1">
    <source>
        <dbReference type="ARBA" id="ARBA00022723"/>
    </source>
</evidence>
<feature type="region of interest" description="Disordered" evidence="6">
    <location>
        <begin position="1"/>
        <end position="74"/>
    </location>
</feature>
<evidence type="ECO:0000256" key="3">
    <source>
        <dbReference type="ARBA" id="ARBA00022833"/>
    </source>
</evidence>
<dbReference type="InterPro" id="IPR034732">
    <property type="entry name" value="EPHD"/>
</dbReference>
<dbReference type="InterPro" id="IPR019786">
    <property type="entry name" value="Zinc_finger_PHD-type_CS"/>
</dbReference>
<dbReference type="InterPro" id="IPR013083">
    <property type="entry name" value="Znf_RING/FYVE/PHD"/>
</dbReference>
<dbReference type="Pfam" id="PF00628">
    <property type="entry name" value="PHD"/>
    <property type="match status" value="1"/>
</dbReference>
<dbReference type="Proteomes" id="UP000299102">
    <property type="component" value="Unassembled WGS sequence"/>
</dbReference>
<evidence type="ECO:0000259" key="7">
    <source>
        <dbReference type="PROSITE" id="PS50016"/>
    </source>
</evidence>